<proteinExistence type="inferred from homology"/>
<dbReference type="Gene3D" id="3.30.450.270">
    <property type="match status" value="1"/>
</dbReference>
<evidence type="ECO:0000256" key="7">
    <source>
        <dbReference type="ARBA" id="ARBA00022777"/>
    </source>
</evidence>
<dbReference type="AlphaFoldDB" id="A0A3A8QYW6"/>
<keyword evidence="5" id="KW-0716">Sensory transduction</keyword>
<keyword evidence="8" id="KW-0157">Chromophore</keyword>
<dbReference type="SMART" id="SM00065">
    <property type="entry name" value="GAF"/>
    <property type="match status" value="1"/>
</dbReference>
<dbReference type="Pfam" id="PF01590">
    <property type="entry name" value="GAF"/>
    <property type="match status" value="1"/>
</dbReference>
<reference evidence="13" key="1">
    <citation type="submission" date="2018-09" db="EMBL/GenBank/DDBJ databases">
        <authorList>
            <person name="Livingstone P.G."/>
            <person name="Whitworth D.E."/>
        </authorList>
    </citation>
    <scope>NUCLEOTIDE SEQUENCE [LARGE SCALE GENOMIC DNA]</scope>
    <source>
        <strain evidence="13">AB047A</strain>
    </source>
</reference>
<evidence type="ECO:0000256" key="2">
    <source>
        <dbReference type="ARBA" id="ARBA00006402"/>
    </source>
</evidence>
<dbReference type="GO" id="GO:0009881">
    <property type="term" value="F:photoreceptor activity"/>
    <property type="evidence" value="ECO:0007669"/>
    <property type="project" value="UniProtKB-KW"/>
</dbReference>
<feature type="domain" description="Phytochrome chromophore attachment site" evidence="10">
    <location>
        <begin position="140"/>
        <end position="298"/>
    </location>
</feature>
<dbReference type="Pfam" id="PF02518">
    <property type="entry name" value="HATPase_c"/>
    <property type="match status" value="1"/>
</dbReference>
<dbReference type="InterPro" id="IPR013654">
    <property type="entry name" value="PAS_2"/>
</dbReference>
<dbReference type="RefSeq" id="WP_121769831.1">
    <property type="nucleotide sequence ID" value="NZ_RAWM01000027.1"/>
</dbReference>
<name>A0A3A8QYW6_9BACT</name>
<evidence type="ECO:0000313" key="12">
    <source>
        <dbReference type="EMBL" id="RKH70042.1"/>
    </source>
</evidence>
<comment type="caution">
    <text evidence="12">The sequence shown here is derived from an EMBL/GenBank/DDBJ whole genome shotgun (WGS) entry which is preliminary data.</text>
</comment>
<comment type="similarity">
    <text evidence="2">In the N-terminal section; belongs to the phytochrome family.</text>
</comment>
<dbReference type="SMART" id="SM00387">
    <property type="entry name" value="HATPase_c"/>
    <property type="match status" value="1"/>
</dbReference>
<dbReference type="InterPro" id="IPR043150">
    <property type="entry name" value="Phytochrome_PHY_sf"/>
</dbReference>
<dbReference type="PRINTS" id="PR01033">
    <property type="entry name" value="PHYTOCHROME"/>
</dbReference>
<organism evidence="12 13">
    <name type="scientific">Corallococcus interemptor</name>
    <dbReference type="NCBI Taxonomy" id="2316720"/>
    <lineage>
        <taxon>Bacteria</taxon>
        <taxon>Pseudomonadati</taxon>
        <taxon>Myxococcota</taxon>
        <taxon>Myxococcia</taxon>
        <taxon>Myxococcales</taxon>
        <taxon>Cystobacterineae</taxon>
        <taxon>Myxococcaceae</taxon>
        <taxon>Corallococcus</taxon>
    </lineage>
</organism>
<keyword evidence="7" id="KW-0418">Kinase</keyword>
<dbReference type="InterPro" id="IPR001294">
    <property type="entry name" value="Phytochrome"/>
</dbReference>
<dbReference type="GO" id="GO:0030295">
    <property type="term" value="F:protein kinase activator activity"/>
    <property type="evidence" value="ECO:0007669"/>
    <property type="project" value="TreeGrafter"/>
</dbReference>
<feature type="domain" description="Histidine kinase" evidence="11">
    <location>
        <begin position="530"/>
        <end position="756"/>
    </location>
</feature>
<dbReference type="InterPro" id="IPR029016">
    <property type="entry name" value="GAF-like_dom_sf"/>
</dbReference>
<dbReference type="PANTHER" id="PTHR42878:SF15">
    <property type="entry name" value="BACTERIOPHYTOCHROME"/>
    <property type="match status" value="1"/>
</dbReference>
<dbReference type="SUPFAM" id="SSF55874">
    <property type="entry name" value="ATPase domain of HSP90 chaperone/DNA topoisomerase II/histidine kinase"/>
    <property type="match status" value="1"/>
</dbReference>
<dbReference type="SUPFAM" id="SSF47384">
    <property type="entry name" value="Homodimeric domain of signal transducing histidine kinase"/>
    <property type="match status" value="1"/>
</dbReference>
<dbReference type="InterPro" id="IPR003018">
    <property type="entry name" value="GAF"/>
</dbReference>
<dbReference type="GO" id="GO:0006355">
    <property type="term" value="P:regulation of DNA-templated transcription"/>
    <property type="evidence" value="ECO:0007669"/>
    <property type="project" value="InterPro"/>
</dbReference>
<dbReference type="InterPro" id="IPR036097">
    <property type="entry name" value="HisK_dim/P_sf"/>
</dbReference>
<dbReference type="Pfam" id="PF00512">
    <property type="entry name" value="HisKA"/>
    <property type="match status" value="1"/>
</dbReference>
<dbReference type="GO" id="GO:0007234">
    <property type="term" value="P:osmosensory signaling via phosphorelay pathway"/>
    <property type="evidence" value="ECO:0007669"/>
    <property type="project" value="TreeGrafter"/>
</dbReference>
<dbReference type="GO" id="GO:0000156">
    <property type="term" value="F:phosphorelay response regulator activity"/>
    <property type="evidence" value="ECO:0007669"/>
    <property type="project" value="TreeGrafter"/>
</dbReference>
<evidence type="ECO:0000256" key="3">
    <source>
        <dbReference type="ARBA" id="ARBA00012438"/>
    </source>
</evidence>
<dbReference type="PROSITE" id="PS50046">
    <property type="entry name" value="PHYTOCHROME_2"/>
    <property type="match status" value="1"/>
</dbReference>
<evidence type="ECO:0000259" key="10">
    <source>
        <dbReference type="PROSITE" id="PS50046"/>
    </source>
</evidence>
<comment type="catalytic activity">
    <reaction evidence="1">
        <text>ATP + protein L-histidine = ADP + protein N-phospho-L-histidine.</text>
        <dbReference type="EC" id="2.7.13.3"/>
    </reaction>
</comment>
<accession>A0A3A8QYW6</accession>
<dbReference type="InterPro" id="IPR016132">
    <property type="entry name" value="Phyto_chromo_attachment"/>
</dbReference>
<keyword evidence="6" id="KW-0808">Transferase</keyword>
<evidence type="ECO:0000256" key="9">
    <source>
        <dbReference type="ARBA" id="ARBA00023170"/>
    </source>
</evidence>
<dbReference type="Pfam" id="PF08446">
    <property type="entry name" value="PAS_2"/>
    <property type="match status" value="1"/>
</dbReference>
<evidence type="ECO:0000256" key="4">
    <source>
        <dbReference type="ARBA" id="ARBA00022543"/>
    </source>
</evidence>
<dbReference type="EC" id="2.7.13.3" evidence="3"/>
<dbReference type="SUPFAM" id="SSF55781">
    <property type="entry name" value="GAF domain-like"/>
    <property type="match status" value="2"/>
</dbReference>
<dbReference type="InterPro" id="IPR003594">
    <property type="entry name" value="HATPase_dom"/>
</dbReference>
<evidence type="ECO:0000256" key="6">
    <source>
        <dbReference type="ARBA" id="ARBA00022679"/>
    </source>
</evidence>
<dbReference type="InterPro" id="IPR005467">
    <property type="entry name" value="His_kinase_dom"/>
</dbReference>
<dbReference type="EMBL" id="RAWM01000027">
    <property type="protein sequence ID" value="RKH70042.1"/>
    <property type="molecule type" value="Genomic_DNA"/>
</dbReference>
<evidence type="ECO:0000259" key="11">
    <source>
        <dbReference type="PROSITE" id="PS50109"/>
    </source>
</evidence>
<sequence length="758" mass="81222">MSPSVSDADLSVCDREPIHLLGGIQPRGVLVAFHPGSESVAVVSANAAALLGAGPDALLGKPVSGVLPHGLLARVEAGVGPGPVTVEVSGQRCFALLHESDGLRVLELEPVIDGDGDVGAEETALSAVQRLVSPLAYAKGTVALLNEAADAVRALIGYDRVMVYRFHADFHGEVVAESVREGVDSFLGLHYPASDIPVQARALYTRNPVRLIADVDAKAVALVPPVLPGTQRPLDLSGSALRSVSEIHLEYLRNMGVGASFSVSLLKDGQLWGLMACHHLSPRMVSAARRQACEVLARLLSLQLSAEERSQEAAAQARRASLLNMLVLPNLGDRSPAKALETQAPLLMELTGAHGVALVLGASAGPESSPLLLGTTPSAEEVHALVAWLSMGELPGEVFHVDRLGDVYPPLASRADVAAGLLAVRLDPSVPHYALWFRPEVARTVAWAGNPNKPVRPEPGHARLRPRASFDVWREEMRGASTPWSTQDLEAARALKGALVGVVLRHAEELARLSRELARSNAELDAFGGSVAHDLKEPLRGILQYSSFLQEDFGATLGAEGRQQLESLAWLAKRTHSLIDDLFEFSRLGRLELAWEETDHQALVEDVLRTLGARLEGGRVEVRLPRRLPTVACDAVRIRQVWANLISNAAKYQTAEPRWVEVGFLGPGESRPAAARHVKAPYIFYVKDPGIGIAPQFHEAVFELFRRLHPSQAYGGGSGAGLAIARRLVSLHGGALWLDSAPGQGSTFYFTLGEEPRS</sequence>
<dbReference type="CDD" id="cd00082">
    <property type="entry name" value="HisKA"/>
    <property type="match status" value="1"/>
</dbReference>
<keyword evidence="9" id="KW-0675">Receptor</keyword>
<dbReference type="Pfam" id="PF00360">
    <property type="entry name" value="PHY"/>
    <property type="match status" value="1"/>
</dbReference>
<dbReference type="OrthoDB" id="5524356at2"/>
<dbReference type="Gene3D" id="1.10.287.130">
    <property type="match status" value="1"/>
</dbReference>
<protein>
    <recommendedName>
        <fullName evidence="3">histidine kinase</fullName>
        <ecNumber evidence="3">2.7.13.3</ecNumber>
    </recommendedName>
</protein>
<evidence type="ECO:0000256" key="1">
    <source>
        <dbReference type="ARBA" id="ARBA00000085"/>
    </source>
</evidence>
<keyword evidence="4" id="KW-0600">Photoreceptor protein</keyword>
<dbReference type="InterPro" id="IPR036890">
    <property type="entry name" value="HATPase_C_sf"/>
</dbReference>
<keyword evidence="13" id="KW-1185">Reference proteome</keyword>
<gene>
    <name evidence="12" type="ORF">D7X96_12795</name>
</gene>
<dbReference type="PROSITE" id="PS50109">
    <property type="entry name" value="HIS_KIN"/>
    <property type="match status" value="1"/>
</dbReference>
<dbReference type="InterPro" id="IPR003661">
    <property type="entry name" value="HisK_dim/P_dom"/>
</dbReference>
<dbReference type="Gene3D" id="3.30.565.10">
    <property type="entry name" value="Histidine kinase-like ATPase, C-terminal domain"/>
    <property type="match status" value="1"/>
</dbReference>
<evidence type="ECO:0000256" key="5">
    <source>
        <dbReference type="ARBA" id="ARBA00022606"/>
    </source>
</evidence>
<dbReference type="InterPro" id="IPR050351">
    <property type="entry name" value="BphY/WalK/GraS-like"/>
</dbReference>
<evidence type="ECO:0000313" key="13">
    <source>
        <dbReference type="Proteomes" id="UP000282656"/>
    </source>
</evidence>
<dbReference type="Gene3D" id="3.30.450.20">
    <property type="entry name" value="PAS domain"/>
    <property type="match status" value="1"/>
</dbReference>
<dbReference type="SMART" id="SM00388">
    <property type="entry name" value="HisKA"/>
    <property type="match status" value="1"/>
</dbReference>
<dbReference type="GO" id="GO:0009584">
    <property type="term" value="P:detection of visible light"/>
    <property type="evidence" value="ECO:0007669"/>
    <property type="project" value="InterPro"/>
</dbReference>
<dbReference type="Gene3D" id="3.30.450.40">
    <property type="match status" value="1"/>
</dbReference>
<dbReference type="GO" id="GO:0000155">
    <property type="term" value="F:phosphorelay sensor kinase activity"/>
    <property type="evidence" value="ECO:0007669"/>
    <property type="project" value="InterPro"/>
</dbReference>
<evidence type="ECO:0000256" key="8">
    <source>
        <dbReference type="ARBA" id="ARBA00022991"/>
    </source>
</evidence>
<dbReference type="InterPro" id="IPR013515">
    <property type="entry name" value="Phytochrome_cen-reg"/>
</dbReference>
<dbReference type="SUPFAM" id="SSF55785">
    <property type="entry name" value="PYP-like sensor domain (PAS domain)"/>
    <property type="match status" value="1"/>
</dbReference>
<dbReference type="InterPro" id="IPR035965">
    <property type="entry name" value="PAS-like_dom_sf"/>
</dbReference>
<dbReference type="Proteomes" id="UP000282656">
    <property type="component" value="Unassembled WGS sequence"/>
</dbReference>
<dbReference type="PANTHER" id="PTHR42878">
    <property type="entry name" value="TWO-COMPONENT HISTIDINE KINASE"/>
    <property type="match status" value="1"/>
</dbReference>